<evidence type="ECO:0000256" key="1">
    <source>
        <dbReference type="SAM" id="SignalP"/>
    </source>
</evidence>
<feature type="signal peptide" evidence="1">
    <location>
        <begin position="1"/>
        <end position="19"/>
    </location>
</feature>
<protein>
    <submittedName>
        <fullName evidence="2">Uncharacterized protein</fullName>
    </submittedName>
</protein>
<accession>A0ABR3AN90</accession>
<dbReference type="Proteomes" id="UP001448207">
    <property type="component" value="Unassembled WGS sequence"/>
</dbReference>
<keyword evidence="3" id="KW-1185">Reference proteome</keyword>
<organism evidence="2 3">
    <name type="scientific">Phycomyces blakesleeanus</name>
    <dbReference type="NCBI Taxonomy" id="4837"/>
    <lineage>
        <taxon>Eukaryota</taxon>
        <taxon>Fungi</taxon>
        <taxon>Fungi incertae sedis</taxon>
        <taxon>Mucoromycota</taxon>
        <taxon>Mucoromycotina</taxon>
        <taxon>Mucoromycetes</taxon>
        <taxon>Mucorales</taxon>
        <taxon>Phycomycetaceae</taxon>
        <taxon>Phycomyces</taxon>
    </lineage>
</organism>
<evidence type="ECO:0000313" key="2">
    <source>
        <dbReference type="EMBL" id="KAL0077429.1"/>
    </source>
</evidence>
<gene>
    <name evidence="2" type="ORF">J3Q64DRAFT_1769408</name>
</gene>
<keyword evidence="1" id="KW-0732">Signal</keyword>
<feature type="chain" id="PRO_5047522382" evidence="1">
    <location>
        <begin position="20"/>
        <end position="70"/>
    </location>
</feature>
<evidence type="ECO:0000313" key="3">
    <source>
        <dbReference type="Proteomes" id="UP001448207"/>
    </source>
</evidence>
<comment type="caution">
    <text evidence="2">The sequence shown here is derived from an EMBL/GenBank/DDBJ whole genome shotgun (WGS) entry which is preliminary data.</text>
</comment>
<name>A0ABR3AN90_PHYBL</name>
<sequence length="70" mass="8144">MSLTTLLTIFFSYLSFCCTTIQLVTNSPHAPTIQFHSFLSCVSFMLFIPYDRAVYDLAHFKKKEVHKYSL</sequence>
<reference evidence="2 3" key="1">
    <citation type="submission" date="2024-04" db="EMBL/GenBank/DDBJ databases">
        <title>Symmetric and asymmetric DNA N6-adenine methylation regulates different biological responses in Mucorales.</title>
        <authorList>
            <consortium name="Lawrence Berkeley National Laboratory"/>
            <person name="Lax C."/>
            <person name="Mondo S.J."/>
            <person name="Osorio-Concepcion M."/>
            <person name="Muszewska A."/>
            <person name="Corrochano-Luque M."/>
            <person name="Gutierrez G."/>
            <person name="Riley R."/>
            <person name="Lipzen A."/>
            <person name="Guo J."/>
            <person name="Hundley H."/>
            <person name="Amirebrahimi M."/>
            <person name="Ng V."/>
            <person name="Lorenzo-Gutierrez D."/>
            <person name="Binder U."/>
            <person name="Yang J."/>
            <person name="Song Y."/>
            <person name="Canovas D."/>
            <person name="Navarro E."/>
            <person name="Freitag M."/>
            <person name="Gabaldon T."/>
            <person name="Grigoriev I.V."/>
            <person name="Corrochano L.M."/>
            <person name="Nicolas F.E."/>
            <person name="Garre V."/>
        </authorList>
    </citation>
    <scope>NUCLEOTIDE SEQUENCE [LARGE SCALE GENOMIC DNA]</scope>
    <source>
        <strain evidence="2 3">L51</strain>
    </source>
</reference>
<proteinExistence type="predicted"/>
<dbReference type="EMBL" id="JBCLYO010000028">
    <property type="protein sequence ID" value="KAL0077429.1"/>
    <property type="molecule type" value="Genomic_DNA"/>
</dbReference>